<name>A0A4S4MBD1_9APHY</name>
<proteinExistence type="predicted"/>
<dbReference type="OrthoDB" id="2423701at2759"/>
<feature type="domain" description="DUF4470" evidence="1">
    <location>
        <begin position="11"/>
        <end position="102"/>
    </location>
</feature>
<organism evidence="2 3">
    <name type="scientific">Antrodiella citrinella</name>
    <dbReference type="NCBI Taxonomy" id="2447956"/>
    <lineage>
        <taxon>Eukaryota</taxon>
        <taxon>Fungi</taxon>
        <taxon>Dikarya</taxon>
        <taxon>Basidiomycota</taxon>
        <taxon>Agaricomycotina</taxon>
        <taxon>Agaricomycetes</taxon>
        <taxon>Polyporales</taxon>
        <taxon>Steccherinaceae</taxon>
        <taxon>Antrodiella</taxon>
    </lineage>
</organism>
<dbReference type="AlphaFoldDB" id="A0A4S4MBD1"/>
<accession>A0A4S4MBD1</accession>
<dbReference type="InterPro" id="IPR027974">
    <property type="entry name" value="DUF4470"/>
</dbReference>
<feature type="non-terminal residue" evidence="2">
    <location>
        <position position="1"/>
    </location>
</feature>
<reference evidence="2 3" key="1">
    <citation type="submission" date="2019-02" db="EMBL/GenBank/DDBJ databases">
        <title>Genome sequencing of the rare red list fungi Antrodiella citrinella (Flaviporus citrinellus).</title>
        <authorList>
            <person name="Buettner E."/>
            <person name="Kellner H."/>
        </authorList>
    </citation>
    <scope>NUCLEOTIDE SEQUENCE [LARGE SCALE GENOMIC DNA]</scope>
    <source>
        <strain evidence="2 3">DSM 108506</strain>
    </source>
</reference>
<evidence type="ECO:0000259" key="1">
    <source>
        <dbReference type="Pfam" id="PF14737"/>
    </source>
</evidence>
<evidence type="ECO:0000313" key="2">
    <source>
        <dbReference type="EMBL" id="THH22545.1"/>
    </source>
</evidence>
<dbReference type="Pfam" id="PF14737">
    <property type="entry name" value="DUF4470"/>
    <property type="match status" value="1"/>
</dbReference>
<dbReference type="EMBL" id="SGPM01000407">
    <property type="protein sequence ID" value="THH22545.1"/>
    <property type="molecule type" value="Genomic_DNA"/>
</dbReference>
<comment type="caution">
    <text evidence="2">The sequence shown here is derived from an EMBL/GenBank/DDBJ whole genome shotgun (WGS) entry which is preliminary data.</text>
</comment>
<sequence>DPSMTYFSVGQDEPMSIIDDWGPDDKDPLKIDTLPLSRLSHLAFLFGGVGDARHVFGSIIGLHRAYRGLSKAKKTRIQAHMTLLDIHPTALARDLCMIMLIDQLVTGGLDKEATA</sequence>
<keyword evidence="3" id="KW-1185">Reference proteome</keyword>
<protein>
    <recommendedName>
        <fullName evidence="1">DUF4470 domain-containing protein</fullName>
    </recommendedName>
</protein>
<gene>
    <name evidence="2" type="ORF">EUX98_g8145</name>
</gene>
<evidence type="ECO:0000313" key="3">
    <source>
        <dbReference type="Proteomes" id="UP000308730"/>
    </source>
</evidence>
<dbReference type="Proteomes" id="UP000308730">
    <property type="component" value="Unassembled WGS sequence"/>
</dbReference>